<dbReference type="AlphaFoldDB" id="A0A4S8M291"/>
<dbReference type="PANTHER" id="PTHR48472">
    <property type="entry name" value="TC1-LIKE TRANSPOSASE DDE DOMAIN-CONTAINING PROTEIN"/>
    <property type="match status" value="1"/>
</dbReference>
<evidence type="ECO:0008006" key="3">
    <source>
        <dbReference type="Google" id="ProtNLM"/>
    </source>
</evidence>
<reference evidence="1 2" key="1">
    <citation type="journal article" date="2019" name="Nat. Ecol. Evol.">
        <title>Megaphylogeny resolves global patterns of mushroom evolution.</title>
        <authorList>
            <person name="Varga T."/>
            <person name="Krizsan K."/>
            <person name="Foldi C."/>
            <person name="Dima B."/>
            <person name="Sanchez-Garcia M."/>
            <person name="Sanchez-Ramirez S."/>
            <person name="Szollosi G.J."/>
            <person name="Szarkandi J.G."/>
            <person name="Papp V."/>
            <person name="Albert L."/>
            <person name="Andreopoulos W."/>
            <person name="Angelini C."/>
            <person name="Antonin V."/>
            <person name="Barry K.W."/>
            <person name="Bougher N.L."/>
            <person name="Buchanan P."/>
            <person name="Buyck B."/>
            <person name="Bense V."/>
            <person name="Catcheside P."/>
            <person name="Chovatia M."/>
            <person name="Cooper J."/>
            <person name="Damon W."/>
            <person name="Desjardin D."/>
            <person name="Finy P."/>
            <person name="Geml J."/>
            <person name="Haridas S."/>
            <person name="Hughes K."/>
            <person name="Justo A."/>
            <person name="Karasinski D."/>
            <person name="Kautmanova I."/>
            <person name="Kiss B."/>
            <person name="Kocsube S."/>
            <person name="Kotiranta H."/>
            <person name="LaButti K.M."/>
            <person name="Lechner B.E."/>
            <person name="Liimatainen K."/>
            <person name="Lipzen A."/>
            <person name="Lukacs Z."/>
            <person name="Mihaltcheva S."/>
            <person name="Morgado L.N."/>
            <person name="Niskanen T."/>
            <person name="Noordeloos M.E."/>
            <person name="Ohm R.A."/>
            <person name="Ortiz-Santana B."/>
            <person name="Ovrebo C."/>
            <person name="Racz N."/>
            <person name="Riley R."/>
            <person name="Savchenko A."/>
            <person name="Shiryaev A."/>
            <person name="Soop K."/>
            <person name="Spirin V."/>
            <person name="Szebenyi C."/>
            <person name="Tomsovsky M."/>
            <person name="Tulloss R.E."/>
            <person name="Uehling J."/>
            <person name="Grigoriev I.V."/>
            <person name="Vagvolgyi C."/>
            <person name="Papp T."/>
            <person name="Martin F.M."/>
            <person name="Miettinen O."/>
            <person name="Hibbett D.S."/>
            <person name="Nagy L.G."/>
        </authorList>
    </citation>
    <scope>NUCLEOTIDE SEQUENCE [LARGE SCALE GENOMIC DNA]</scope>
    <source>
        <strain evidence="1 2">CBS 962.96</strain>
    </source>
</reference>
<protein>
    <recommendedName>
        <fullName evidence="3">Winged helix-turn helix domain-containing protein</fullName>
    </recommendedName>
</protein>
<gene>
    <name evidence="1" type="ORF">K435DRAFT_829001</name>
</gene>
<dbReference type="InterPro" id="IPR009057">
    <property type="entry name" value="Homeodomain-like_sf"/>
</dbReference>
<keyword evidence="2" id="KW-1185">Reference proteome</keyword>
<dbReference type="OrthoDB" id="3012036at2759"/>
<sequence>MPRRTISRDLKARIPVLFYEQQMSVTRIRKVLGIGKTLVYDTLEYDRLYGQPYNPHAHHTGRPRKLTSHDARFIFNLRLISRRKTLYLDEIQLQLSIHMGIQVSITTVLRTMCRLYFSHKCTSAQAAERNDLQRAAHMFKIGELCTHPDQLMFTDEAARNRRTSQRRYGWAMKGGRCVIRQYFTKLEILLKTKPVSFVIVSYPKPASVHFEI</sequence>
<evidence type="ECO:0000313" key="1">
    <source>
        <dbReference type="EMBL" id="THU95798.1"/>
    </source>
</evidence>
<dbReference type="SUPFAM" id="SSF46689">
    <property type="entry name" value="Homeodomain-like"/>
    <property type="match status" value="1"/>
</dbReference>
<dbReference type="Proteomes" id="UP000297245">
    <property type="component" value="Unassembled WGS sequence"/>
</dbReference>
<dbReference type="PANTHER" id="PTHR48472:SF1">
    <property type="entry name" value="TC1-LIKE TRANSPOSASE DDE DOMAIN-CONTAINING PROTEIN"/>
    <property type="match status" value="1"/>
</dbReference>
<name>A0A4S8M291_DENBC</name>
<accession>A0A4S8M291</accession>
<dbReference type="EMBL" id="ML179191">
    <property type="protein sequence ID" value="THU95798.1"/>
    <property type="molecule type" value="Genomic_DNA"/>
</dbReference>
<organism evidence="1 2">
    <name type="scientific">Dendrothele bispora (strain CBS 962.96)</name>
    <dbReference type="NCBI Taxonomy" id="1314807"/>
    <lineage>
        <taxon>Eukaryota</taxon>
        <taxon>Fungi</taxon>
        <taxon>Dikarya</taxon>
        <taxon>Basidiomycota</taxon>
        <taxon>Agaricomycotina</taxon>
        <taxon>Agaricomycetes</taxon>
        <taxon>Agaricomycetidae</taxon>
        <taxon>Agaricales</taxon>
        <taxon>Agaricales incertae sedis</taxon>
        <taxon>Dendrothele</taxon>
    </lineage>
</organism>
<evidence type="ECO:0000313" key="2">
    <source>
        <dbReference type="Proteomes" id="UP000297245"/>
    </source>
</evidence>
<proteinExistence type="predicted"/>